<dbReference type="InterPro" id="IPR012340">
    <property type="entry name" value="NA-bd_OB-fold"/>
</dbReference>
<keyword evidence="10 15" id="KW-0234">DNA repair</keyword>
<evidence type="ECO:0000256" key="16">
    <source>
        <dbReference type="SAM" id="MobiDB-lite"/>
    </source>
</evidence>
<dbReference type="PANTHER" id="PTHR47964">
    <property type="entry name" value="ATP-DEPENDENT DNA HELICASE HOMOLOG RECG, CHLOROPLASTIC"/>
    <property type="match status" value="1"/>
</dbReference>
<evidence type="ECO:0000313" key="20">
    <source>
        <dbReference type="Proteomes" id="UP000050514"/>
    </source>
</evidence>
<name>A0A0P6XHS2_9CHLR</name>
<dbReference type="SUPFAM" id="SSF52540">
    <property type="entry name" value="P-loop containing nucleoside triphosphate hydrolases"/>
    <property type="match status" value="2"/>
</dbReference>
<evidence type="ECO:0000256" key="15">
    <source>
        <dbReference type="RuleBase" id="RU363016"/>
    </source>
</evidence>
<evidence type="ECO:0000256" key="2">
    <source>
        <dbReference type="ARBA" id="ARBA00017846"/>
    </source>
</evidence>
<evidence type="ECO:0000256" key="11">
    <source>
        <dbReference type="ARBA" id="ARBA00023235"/>
    </source>
</evidence>
<feature type="domain" description="Helicase ATP-binding" evidence="17">
    <location>
        <begin position="399"/>
        <end position="569"/>
    </location>
</feature>
<keyword evidence="5 15" id="KW-0378">Hydrolase</keyword>
<comment type="catalytic activity">
    <reaction evidence="14 15">
        <text>ATP + H2O = ADP + phosphate + H(+)</text>
        <dbReference type="Rhea" id="RHEA:13065"/>
        <dbReference type="ChEBI" id="CHEBI:15377"/>
        <dbReference type="ChEBI" id="CHEBI:15378"/>
        <dbReference type="ChEBI" id="CHEBI:30616"/>
        <dbReference type="ChEBI" id="CHEBI:43474"/>
        <dbReference type="ChEBI" id="CHEBI:456216"/>
        <dbReference type="EC" id="5.6.2.4"/>
    </reaction>
</comment>
<dbReference type="OrthoDB" id="9804325at2"/>
<gene>
    <name evidence="19" type="ORF">AC812_11100</name>
</gene>
<dbReference type="Pfam" id="PF00270">
    <property type="entry name" value="DEAD"/>
    <property type="match status" value="1"/>
</dbReference>
<dbReference type="InterPro" id="IPR027417">
    <property type="entry name" value="P-loop_NTPase"/>
</dbReference>
<dbReference type="PATRIC" id="fig|360411.5.peg.2836"/>
<feature type="compositionally biased region" description="Polar residues" evidence="16">
    <location>
        <begin position="82"/>
        <end position="94"/>
    </location>
</feature>
<dbReference type="SMART" id="SM00490">
    <property type="entry name" value="HELICc"/>
    <property type="match status" value="1"/>
</dbReference>
<dbReference type="PROSITE" id="PS51192">
    <property type="entry name" value="HELICASE_ATP_BIND_1"/>
    <property type="match status" value="1"/>
</dbReference>
<comment type="catalytic activity">
    <reaction evidence="12 15">
        <text>Couples ATP hydrolysis with the unwinding of duplex DNA by translocating in the 3'-5' direction.</text>
        <dbReference type="EC" id="5.6.2.4"/>
    </reaction>
</comment>
<dbReference type="EMBL" id="LGHJ01000016">
    <property type="protein sequence ID" value="KPL75032.1"/>
    <property type="molecule type" value="Genomic_DNA"/>
</dbReference>
<keyword evidence="4 15" id="KW-0227">DNA damage</keyword>
<comment type="function">
    <text evidence="15">Plays a critical role in recombination and DNA repair. Helps process Holliday junction intermediates to mature products by catalyzing branch migration. Has replication fork regression activity, unwinds stalled or blocked replication forks to make a HJ that can be resolved. Has a DNA unwinding activity characteristic of a DNA helicase with 3'-5' polarity.</text>
</comment>
<dbReference type="InterPro" id="IPR004609">
    <property type="entry name" value="ATP-dep_DNA_helicase_RecG"/>
</dbReference>
<evidence type="ECO:0000256" key="8">
    <source>
        <dbReference type="ARBA" id="ARBA00023125"/>
    </source>
</evidence>
<dbReference type="Pfam" id="PF19833">
    <property type="entry name" value="RecG_dom3_C"/>
    <property type="match status" value="1"/>
</dbReference>
<feature type="region of interest" description="Disordered" evidence="16">
    <location>
        <begin position="82"/>
        <end position="129"/>
    </location>
</feature>
<evidence type="ECO:0000313" key="19">
    <source>
        <dbReference type="EMBL" id="KPL75032.1"/>
    </source>
</evidence>
<dbReference type="InterPro" id="IPR033454">
    <property type="entry name" value="RecG_wedge"/>
</dbReference>
<keyword evidence="3 15" id="KW-0547">Nucleotide-binding</keyword>
<dbReference type="Proteomes" id="UP000050514">
    <property type="component" value="Unassembled WGS sequence"/>
</dbReference>
<dbReference type="AlphaFoldDB" id="A0A0P6XHS2"/>
<evidence type="ECO:0000256" key="3">
    <source>
        <dbReference type="ARBA" id="ARBA00022741"/>
    </source>
</evidence>
<feature type="domain" description="Helicase C-terminal" evidence="18">
    <location>
        <begin position="599"/>
        <end position="750"/>
    </location>
</feature>
<dbReference type="InterPro" id="IPR045562">
    <property type="entry name" value="RecG_dom3_C"/>
</dbReference>
<dbReference type="Pfam" id="PF17191">
    <property type="entry name" value="RecG_wedge"/>
    <property type="match status" value="1"/>
</dbReference>
<dbReference type="GO" id="GO:0006310">
    <property type="term" value="P:DNA recombination"/>
    <property type="evidence" value="ECO:0007669"/>
    <property type="project" value="UniProtKB-UniRule"/>
</dbReference>
<organism evidence="19 20">
    <name type="scientific">Bellilinea caldifistulae</name>
    <dbReference type="NCBI Taxonomy" id="360411"/>
    <lineage>
        <taxon>Bacteria</taxon>
        <taxon>Bacillati</taxon>
        <taxon>Chloroflexota</taxon>
        <taxon>Anaerolineae</taxon>
        <taxon>Anaerolineales</taxon>
        <taxon>Anaerolineaceae</taxon>
        <taxon>Bellilinea</taxon>
    </lineage>
</organism>
<comment type="similarity">
    <text evidence="1 15">Belongs to the helicase family. RecG subfamily.</text>
</comment>
<dbReference type="SUPFAM" id="SSF50249">
    <property type="entry name" value="Nucleic acid-binding proteins"/>
    <property type="match status" value="1"/>
</dbReference>
<dbReference type="NCBIfam" id="TIGR00643">
    <property type="entry name" value="recG"/>
    <property type="match status" value="1"/>
</dbReference>
<dbReference type="GO" id="GO:0005524">
    <property type="term" value="F:ATP binding"/>
    <property type="evidence" value="ECO:0007669"/>
    <property type="project" value="UniProtKB-KW"/>
</dbReference>
<dbReference type="RefSeq" id="WP_061916230.1">
    <property type="nucleotide sequence ID" value="NZ_DF967971.1"/>
</dbReference>
<evidence type="ECO:0000256" key="14">
    <source>
        <dbReference type="ARBA" id="ARBA00048988"/>
    </source>
</evidence>
<dbReference type="Gene3D" id="2.40.50.140">
    <property type="entry name" value="Nucleic acid-binding proteins"/>
    <property type="match status" value="1"/>
</dbReference>
<dbReference type="Pfam" id="PF00271">
    <property type="entry name" value="Helicase_C"/>
    <property type="match status" value="1"/>
</dbReference>
<evidence type="ECO:0000256" key="1">
    <source>
        <dbReference type="ARBA" id="ARBA00007504"/>
    </source>
</evidence>
<keyword evidence="6 15" id="KW-0347">Helicase</keyword>
<keyword evidence="9 15" id="KW-0233">DNA recombination</keyword>
<dbReference type="Gene3D" id="3.40.50.300">
    <property type="entry name" value="P-loop containing nucleotide triphosphate hydrolases"/>
    <property type="match status" value="2"/>
</dbReference>
<evidence type="ECO:0000256" key="10">
    <source>
        <dbReference type="ARBA" id="ARBA00023204"/>
    </source>
</evidence>
<keyword evidence="8" id="KW-0238">DNA-binding</keyword>
<dbReference type="NCBIfam" id="NF008168">
    <property type="entry name" value="PRK10917.2-2"/>
    <property type="match status" value="1"/>
</dbReference>
<keyword evidence="7 15" id="KW-0067">ATP-binding</keyword>
<dbReference type="GO" id="GO:0006281">
    <property type="term" value="P:DNA repair"/>
    <property type="evidence" value="ECO:0007669"/>
    <property type="project" value="UniProtKB-UniRule"/>
</dbReference>
<keyword evidence="11" id="KW-0413">Isomerase</keyword>
<dbReference type="GO" id="GO:0003677">
    <property type="term" value="F:DNA binding"/>
    <property type="evidence" value="ECO:0007669"/>
    <property type="project" value="UniProtKB-KW"/>
</dbReference>
<keyword evidence="20" id="KW-1185">Reference proteome</keyword>
<evidence type="ECO:0000256" key="9">
    <source>
        <dbReference type="ARBA" id="ARBA00023172"/>
    </source>
</evidence>
<evidence type="ECO:0000256" key="12">
    <source>
        <dbReference type="ARBA" id="ARBA00034617"/>
    </source>
</evidence>
<dbReference type="InterPro" id="IPR014001">
    <property type="entry name" value="Helicase_ATP-bd"/>
</dbReference>
<dbReference type="EC" id="5.6.2.4" evidence="13 15"/>
<protein>
    <recommendedName>
        <fullName evidence="2 15">ATP-dependent DNA helicase RecG</fullName>
        <ecNumber evidence="13 15">5.6.2.4</ecNumber>
    </recommendedName>
</protein>
<dbReference type="STRING" id="360411.AC812_11100"/>
<dbReference type="PROSITE" id="PS51194">
    <property type="entry name" value="HELICASE_CTER"/>
    <property type="match status" value="1"/>
</dbReference>
<dbReference type="GO" id="GO:0043138">
    <property type="term" value="F:3'-5' DNA helicase activity"/>
    <property type="evidence" value="ECO:0007669"/>
    <property type="project" value="UniProtKB-EC"/>
</dbReference>
<dbReference type="InterPro" id="IPR001650">
    <property type="entry name" value="Helicase_C-like"/>
</dbReference>
<dbReference type="SMART" id="SM00487">
    <property type="entry name" value="DEXDc"/>
    <property type="match status" value="1"/>
</dbReference>
<dbReference type="NCBIfam" id="NF008165">
    <property type="entry name" value="PRK10917.1-3"/>
    <property type="match status" value="1"/>
</dbReference>
<dbReference type="InterPro" id="IPR047112">
    <property type="entry name" value="RecG/Mfd"/>
</dbReference>
<accession>A0A0P6XHS2</accession>
<proteinExistence type="inferred from homology"/>
<sequence length="820" mass="92636">MSTALEKIKKFLKLEVERGFDNRAVVGGLDKIIPAWEQEANREGVPPSIIQQICSRLAQYPTLSLEQREQIVQEILQIADNTSNFTPDSPNTSPEVDKIDYPQLSPTKNRLPTNHLRPSSREETSKPAGLDASLKVLPGIGPKNAKNLEKLGLHRLEDLLYFFPRRYDDFSKMKPINQLNFGDELSVAGTVLKSQLREIKGNRTLFEAVISDGTGSLRVSWFNQPWLDKNIRPGVQVVLSGKVDMYLGRLCMNNPEWELVDQEHLHTNRIVPVYPLTAGLTQKVLRRIMYQTVTFWATRIADFLPDEIRSAGNLLPLSNALRQIHFPDNHTNLHAARQRLAFDEIFLIQLGVLRQKQSWQNRAARIFHVSDDWLTTQINRLPFQLTNAQQRAVHEIRTDLSSGRPMNRLLQGDVGSGKTVVAALAIAMVTASGSQAALMAPTSILAEQHYRSFQKFFVRADPDDPAPFAPGEVRLLVGDTPEREKQEVRQGLLSGEIKLLIGTHALIEDPIEFQHLQLAVIDEQHRFGVAQRSALRAKGDNPHLLVMTATPIPRSLALTIYGDLDLSVMDEMPAGRQPIETHIFTPLERERAYSFIRSQIRQGYQAFIIYPLVDQELSQTEDTLAAVQEQQRLQSEIFPDLKIGLLHGRMRPEEKEHVMRQFRDKQYHILVSTSVIEVGVDVPNATVMLIEGANRFGLAQLHQFRGRVGRGNAKSYCILIPDDEDAAENERLSAMVETNDGFVLAERDLQQRGPGEFLGTRQAGFADLRIANLTDIHTIEKARNLAQQLFEKDPQLSDPRYQPLLEKLNAFWGEGRGDIS</sequence>
<dbReference type="CDD" id="cd04488">
    <property type="entry name" value="RecG_wedge_OBF"/>
    <property type="match status" value="1"/>
</dbReference>
<evidence type="ECO:0000256" key="4">
    <source>
        <dbReference type="ARBA" id="ARBA00022763"/>
    </source>
</evidence>
<evidence type="ECO:0000256" key="7">
    <source>
        <dbReference type="ARBA" id="ARBA00022840"/>
    </source>
</evidence>
<dbReference type="PANTHER" id="PTHR47964:SF1">
    <property type="entry name" value="ATP-DEPENDENT DNA HELICASE HOMOLOG RECG, CHLOROPLASTIC"/>
    <property type="match status" value="1"/>
</dbReference>
<dbReference type="GO" id="GO:0016887">
    <property type="term" value="F:ATP hydrolysis activity"/>
    <property type="evidence" value="ECO:0007669"/>
    <property type="project" value="RHEA"/>
</dbReference>
<evidence type="ECO:0000259" key="18">
    <source>
        <dbReference type="PROSITE" id="PS51194"/>
    </source>
</evidence>
<dbReference type="CDD" id="cd17992">
    <property type="entry name" value="DEXHc_RecG"/>
    <property type="match status" value="1"/>
</dbReference>
<comment type="caution">
    <text evidence="19">The sequence shown here is derived from an EMBL/GenBank/DDBJ whole genome shotgun (WGS) entry which is preliminary data.</text>
</comment>
<evidence type="ECO:0000256" key="6">
    <source>
        <dbReference type="ARBA" id="ARBA00022806"/>
    </source>
</evidence>
<evidence type="ECO:0000256" key="13">
    <source>
        <dbReference type="ARBA" id="ARBA00034808"/>
    </source>
</evidence>
<evidence type="ECO:0000256" key="5">
    <source>
        <dbReference type="ARBA" id="ARBA00022801"/>
    </source>
</evidence>
<reference evidence="19 20" key="1">
    <citation type="submission" date="2015-07" db="EMBL/GenBank/DDBJ databases">
        <title>Draft genome of Bellilinea caldifistulae DSM 17877.</title>
        <authorList>
            <person name="Hemp J."/>
            <person name="Ward L.M."/>
            <person name="Pace L.A."/>
            <person name="Fischer W.W."/>
        </authorList>
    </citation>
    <scope>NUCLEOTIDE SEQUENCE [LARGE SCALE GENOMIC DNA]</scope>
    <source>
        <strain evidence="19 20">GOMI-1</strain>
    </source>
</reference>
<dbReference type="InterPro" id="IPR011545">
    <property type="entry name" value="DEAD/DEAH_box_helicase_dom"/>
</dbReference>
<evidence type="ECO:0000259" key="17">
    <source>
        <dbReference type="PROSITE" id="PS51192"/>
    </source>
</evidence>